<proteinExistence type="predicted"/>
<dbReference type="AlphaFoldDB" id="A0A1Y6MFC2"/>
<feature type="transmembrane region" description="Helical" evidence="1">
    <location>
        <begin position="34"/>
        <end position="62"/>
    </location>
</feature>
<sequence length="246" mass="28016">MKFFEKYKLVIAGVILGFYVGAVVFSYAESNTKNIVAVLNSLGGFISSVGAIAAIFTLIHIVNERRVEEKNRQVSYANYLMVQIVNQAWITRSYLEKVYDGYVLGDSESCLNLVLSRYSVDHLKNIDIEKCAFLIGSYDPNIFTKITNCKSNVSAIREYVDSRSKYYIDEFIQPCKHLDSHDGFDLEQVESCIDSIVIHSLVTSTDRIFNQLNSTVCDLNKLHTMLYNTMNQKFPYDSFVKPIEAD</sequence>
<protein>
    <recommendedName>
        <fullName evidence="2">BRCT domain-containing protein</fullName>
    </recommendedName>
</protein>
<keyword evidence="1" id="KW-0472">Membrane</keyword>
<dbReference type="RefSeq" id="WP_087853109.1">
    <property type="nucleotide sequence ID" value="NZ_FYAJ01000002.1"/>
</dbReference>
<evidence type="ECO:0000259" key="2">
    <source>
        <dbReference type="PROSITE" id="PS50172"/>
    </source>
</evidence>
<dbReference type="InterPro" id="IPR001357">
    <property type="entry name" value="BRCT_dom"/>
</dbReference>
<evidence type="ECO:0000313" key="4">
    <source>
        <dbReference type="Proteomes" id="UP000195719"/>
    </source>
</evidence>
<reference evidence="4" key="1">
    <citation type="submission" date="2017-06" db="EMBL/GenBank/DDBJ databases">
        <authorList>
            <person name="Rodrigo-Torres L."/>
            <person name="Arahal R.D."/>
            <person name="Lucena T."/>
        </authorList>
    </citation>
    <scope>NUCLEOTIDE SEQUENCE [LARGE SCALE GENOMIC DNA]</scope>
    <source>
        <strain evidence="4">CECT 9192</strain>
    </source>
</reference>
<keyword evidence="1" id="KW-0812">Transmembrane</keyword>
<organism evidence="3 4">
    <name type="scientific">Photobacterium andalusiense</name>
    <dbReference type="NCBI Taxonomy" id="2204296"/>
    <lineage>
        <taxon>Bacteria</taxon>
        <taxon>Pseudomonadati</taxon>
        <taxon>Pseudomonadota</taxon>
        <taxon>Gammaproteobacteria</taxon>
        <taxon>Vibrionales</taxon>
        <taxon>Vibrionaceae</taxon>
        <taxon>Photobacterium</taxon>
    </lineage>
</organism>
<evidence type="ECO:0000313" key="3">
    <source>
        <dbReference type="EMBL" id="SMY34488.1"/>
    </source>
</evidence>
<dbReference type="Proteomes" id="UP000195719">
    <property type="component" value="Unassembled WGS sequence"/>
</dbReference>
<keyword evidence="1" id="KW-1133">Transmembrane helix</keyword>
<dbReference type="PROSITE" id="PS50172">
    <property type="entry name" value="BRCT"/>
    <property type="match status" value="1"/>
</dbReference>
<feature type="transmembrane region" description="Helical" evidence="1">
    <location>
        <begin position="7"/>
        <end position="28"/>
    </location>
</feature>
<accession>A0A1Y6MFC2</accession>
<name>A0A1Y6MFC2_9GAMM</name>
<feature type="domain" description="BRCT" evidence="2">
    <location>
        <begin position="1"/>
        <end position="94"/>
    </location>
</feature>
<keyword evidence="4" id="KW-1185">Reference proteome</keyword>
<evidence type="ECO:0000256" key="1">
    <source>
        <dbReference type="SAM" id="Phobius"/>
    </source>
</evidence>
<dbReference type="EMBL" id="FYAJ01000002">
    <property type="protein sequence ID" value="SMY34488.1"/>
    <property type="molecule type" value="Genomic_DNA"/>
</dbReference>
<gene>
    <name evidence="3" type="ORF">PAND9192_01353</name>
</gene>